<dbReference type="PANTHER" id="PTHR11122">
    <property type="entry name" value="APOSPORY-ASSOCIATED PROTEIN C-RELATED"/>
    <property type="match status" value="1"/>
</dbReference>
<dbReference type="EC" id="5.1.3.15" evidence="4"/>
<protein>
    <recommendedName>
        <fullName evidence="4">Putative glucose-6-phosphate 1-epimerase</fullName>
        <ecNumber evidence="4">5.1.3.15</ecNumber>
    </recommendedName>
</protein>
<evidence type="ECO:0000256" key="3">
    <source>
        <dbReference type="ARBA" id="ARBA00023235"/>
    </source>
</evidence>
<reference evidence="6" key="2">
    <citation type="submission" date="2021-04" db="EMBL/GenBank/DDBJ databases">
        <authorList>
            <person name="Gilroy R."/>
        </authorList>
    </citation>
    <scope>NUCLEOTIDE SEQUENCE</scope>
    <source>
        <strain evidence="6">14975</strain>
    </source>
</reference>
<dbReference type="InterPro" id="IPR011013">
    <property type="entry name" value="Gal_mutarotase_sf_dom"/>
</dbReference>
<feature type="active site" evidence="5">
    <location>
        <position position="149"/>
    </location>
</feature>
<name>A0A9D2AGE0_9BACT</name>
<accession>A0A9D2AGE0</accession>
<comment type="similarity">
    <text evidence="2 4">Belongs to the glucose-6-phosphate 1-epimerase family.</text>
</comment>
<proteinExistence type="inferred from homology"/>
<dbReference type="InterPro" id="IPR008183">
    <property type="entry name" value="Aldose_1/G6P_1-epimerase"/>
</dbReference>
<dbReference type="EMBL" id="DXFQ01000001">
    <property type="protein sequence ID" value="HIX18967.1"/>
    <property type="molecule type" value="Genomic_DNA"/>
</dbReference>
<dbReference type="AlphaFoldDB" id="A0A9D2AGE0"/>
<evidence type="ECO:0000256" key="4">
    <source>
        <dbReference type="PIRNR" id="PIRNR016020"/>
    </source>
</evidence>
<reference evidence="6" key="1">
    <citation type="journal article" date="2021" name="PeerJ">
        <title>Extensive microbial diversity within the chicken gut microbiome revealed by metagenomics and culture.</title>
        <authorList>
            <person name="Gilroy R."/>
            <person name="Ravi A."/>
            <person name="Getino M."/>
            <person name="Pursley I."/>
            <person name="Horton D.L."/>
            <person name="Alikhan N.F."/>
            <person name="Baker D."/>
            <person name="Gharbi K."/>
            <person name="Hall N."/>
            <person name="Watson M."/>
            <person name="Adriaenssens E.M."/>
            <person name="Foster-Nyarko E."/>
            <person name="Jarju S."/>
            <person name="Secka A."/>
            <person name="Antonio M."/>
            <person name="Oren A."/>
            <person name="Chaudhuri R.R."/>
            <person name="La Ragione R."/>
            <person name="Hildebrand F."/>
            <person name="Pallen M.J."/>
        </authorList>
    </citation>
    <scope>NUCLEOTIDE SEQUENCE</scope>
    <source>
        <strain evidence="6">14975</strain>
    </source>
</reference>
<comment type="caution">
    <text evidence="6">The sequence shown here is derived from an EMBL/GenBank/DDBJ whole genome shotgun (WGS) entry which is preliminary data.</text>
</comment>
<feature type="active site" evidence="5">
    <location>
        <position position="253"/>
    </location>
</feature>
<dbReference type="InterPro" id="IPR025532">
    <property type="entry name" value="G6P_1-epimerase"/>
</dbReference>
<evidence type="ECO:0000313" key="6">
    <source>
        <dbReference type="EMBL" id="HIX18967.1"/>
    </source>
</evidence>
<dbReference type="CDD" id="cd09020">
    <property type="entry name" value="D-hex-6-P-epi_like"/>
    <property type="match status" value="1"/>
</dbReference>
<dbReference type="Gene3D" id="2.70.98.10">
    <property type="match status" value="1"/>
</dbReference>
<dbReference type="PANTHER" id="PTHR11122:SF13">
    <property type="entry name" value="GLUCOSE-6-PHOSPHATE 1-EPIMERASE"/>
    <property type="match status" value="1"/>
</dbReference>
<evidence type="ECO:0000256" key="5">
    <source>
        <dbReference type="PIRSR" id="PIRSR016020-1"/>
    </source>
</evidence>
<dbReference type="SUPFAM" id="SSF74650">
    <property type="entry name" value="Galactose mutarotase-like"/>
    <property type="match status" value="1"/>
</dbReference>
<organism evidence="6 7">
    <name type="scientific">Candidatus Akkermansia intestinigallinarum</name>
    <dbReference type="NCBI Taxonomy" id="2838431"/>
    <lineage>
        <taxon>Bacteria</taxon>
        <taxon>Pseudomonadati</taxon>
        <taxon>Verrucomicrobiota</taxon>
        <taxon>Verrucomicrobiia</taxon>
        <taxon>Verrucomicrobiales</taxon>
        <taxon>Akkermansiaceae</taxon>
        <taxon>Akkermansia</taxon>
    </lineage>
</organism>
<dbReference type="GO" id="GO:0030246">
    <property type="term" value="F:carbohydrate binding"/>
    <property type="evidence" value="ECO:0007669"/>
    <property type="project" value="UniProtKB-UniRule"/>
</dbReference>
<gene>
    <name evidence="6" type="ORF">H9862_00010</name>
</gene>
<dbReference type="Proteomes" id="UP000823964">
    <property type="component" value="Unassembled WGS sequence"/>
</dbReference>
<dbReference type="GO" id="GO:0047938">
    <property type="term" value="F:glucose-6-phosphate 1-epimerase activity"/>
    <property type="evidence" value="ECO:0007669"/>
    <property type="project" value="UniProtKB-UniRule"/>
</dbReference>
<evidence type="ECO:0000313" key="7">
    <source>
        <dbReference type="Proteomes" id="UP000823964"/>
    </source>
</evidence>
<comment type="catalytic activity">
    <reaction evidence="1">
        <text>alpha-D-glucose 6-phosphate = beta-D-glucose 6-phosphate</text>
        <dbReference type="Rhea" id="RHEA:16249"/>
        <dbReference type="ChEBI" id="CHEBI:58225"/>
        <dbReference type="ChEBI" id="CHEBI:58247"/>
        <dbReference type="EC" id="5.1.3.15"/>
    </reaction>
</comment>
<keyword evidence="3 4" id="KW-0413">Isomerase</keyword>
<dbReference type="GO" id="GO:0005975">
    <property type="term" value="P:carbohydrate metabolic process"/>
    <property type="evidence" value="ECO:0007669"/>
    <property type="project" value="InterPro"/>
</dbReference>
<dbReference type="Pfam" id="PF01263">
    <property type="entry name" value="Aldose_epim"/>
    <property type="match status" value="1"/>
</dbReference>
<dbReference type="PIRSF" id="PIRSF016020">
    <property type="entry name" value="PHexose_mutarotase"/>
    <property type="match status" value="1"/>
</dbReference>
<evidence type="ECO:0000256" key="2">
    <source>
        <dbReference type="ARBA" id="ARBA00005866"/>
    </source>
</evidence>
<dbReference type="InterPro" id="IPR014718">
    <property type="entry name" value="GH-type_carb-bd"/>
</dbReference>
<sequence>MVTTEYPHGEDFPVIRIETALCSAEVSLYGAQLLSWTPAGQQPVIYMSPRAVFRRGKALRGGIPICWPWFGKHPQDASLPTHGVARTSLWQLAAQEEQEDGRVRLLLALPPADNMTPSAALAMEIGNELTLSLMTMDVPQAMPFSAAMHCYYAVSDYEKIALTGLEECAFTEYAAKPVPHLEDPLIPAGNIDRIYCPVSENAELTIHDPGRKRSIRISRAGSGSCIVWNPGAELAAGMPDLGAGEQQHFLCVETGVVPAENIMLRCGETHELTTRIQVIPID</sequence>
<evidence type="ECO:0000256" key="1">
    <source>
        <dbReference type="ARBA" id="ARBA00001096"/>
    </source>
</evidence>